<dbReference type="Proteomes" id="UP000530928">
    <property type="component" value="Unassembled WGS sequence"/>
</dbReference>
<keyword evidence="2" id="KW-0812">Transmembrane</keyword>
<dbReference type="PANTHER" id="PTHR38588">
    <property type="entry name" value="BLL0334 PROTEIN"/>
    <property type="match status" value="1"/>
</dbReference>
<comment type="caution">
    <text evidence="3">The sequence shown here is derived from an EMBL/GenBank/DDBJ whole genome shotgun (WGS) entry which is preliminary data.</text>
</comment>
<keyword evidence="4" id="KW-1185">Reference proteome</keyword>
<organism evidence="3 4">
    <name type="scientific">Nonomuraea soli</name>
    <dbReference type="NCBI Taxonomy" id="1032476"/>
    <lineage>
        <taxon>Bacteria</taxon>
        <taxon>Bacillati</taxon>
        <taxon>Actinomycetota</taxon>
        <taxon>Actinomycetes</taxon>
        <taxon>Streptosporangiales</taxon>
        <taxon>Streptosporangiaceae</taxon>
        <taxon>Nonomuraea</taxon>
    </lineage>
</organism>
<dbReference type="Pfam" id="PF06240">
    <property type="entry name" value="COXG"/>
    <property type="match status" value="1"/>
</dbReference>
<protein>
    <recommendedName>
        <fullName evidence="5">Carbon monoxide dehydrogenase subunit G</fullName>
    </recommendedName>
</protein>
<feature type="region of interest" description="Disordered" evidence="1">
    <location>
        <begin position="154"/>
        <end position="191"/>
    </location>
</feature>
<reference evidence="3 4" key="1">
    <citation type="submission" date="2020-07" db="EMBL/GenBank/DDBJ databases">
        <title>Genomic Encyclopedia of Type Strains, Phase IV (KMG-IV): sequencing the most valuable type-strain genomes for metagenomic binning, comparative biology and taxonomic classification.</title>
        <authorList>
            <person name="Goeker M."/>
        </authorList>
    </citation>
    <scope>NUCLEOTIDE SEQUENCE [LARGE SCALE GENOMIC DNA]</scope>
    <source>
        <strain evidence="3 4">DSM 45533</strain>
    </source>
</reference>
<dbReference type="CDD" id="cd05018">
    <property type="entry name" value="CoxG"/>
    <property type="match status" value="1"/>
</dbReference>
<proteinExistence type="predicted"/>
<keyword evidence="2" id="KW-1133">Transmembrane helix</keyword>
<dbReference type="InterPro" id="IPR023393">
    <property type="entry name" value="START-like_dom_sf"/>
</dbReference>
<dbReference type="InterPro" id="IPR010419">
    <property type="entry name" value="CO_DH_gsu"/>
</dbReference>
<dbReference type="RefSeq" id="WP_181613368.1">
    <property type="nucleotide sequence ID" value="NZ_BAABAM010000004.1"/>
</dbReference>
<evidence type="ECO:0000256" key="1">
    <source>
        <dbReference type="SAM" id="MobiDB-lite"/>
    </source>
</evidence>
<keyword evidence="2" id="KW-0472">Membrane</keyword>
<feature type="compositionally biased region" description="Low complexity" evidence="1">
    <location>
        <begin position="154"/>
        <end position="170"/>
    </location>
</feature>
<evidence type="ECO:0000256" key="2">
    <source>
        <dbReference type="SAM" id="Phobius"/>
    </source>
</evidence>
<dbReference type="AlphaFoldDB" id="A0A7W0CNW3"/>
<dbReference type="EMBL" id="JACDUR010000006">
    <property type="protein sequence ID" value="MBA2894616.1"/>
    <property type="molecule type" value="Genomic_DNA"/>
</dbReference>
<name>A0A7W0CNW3_9ACTN</name>
<dbReference type="PANTHER" id="PTHR38588:SF1">
    <property type="entry name" value="BLL0334 PROTEIN"/>
    <property type="match status" value="1"/>
</dbReference>
<gene>
    <name evidence="3" type="ORF">HNR30_005988</name>
</gene>
<accession>A0A7W0CNW3</accession>
<sequence length="227" mass="22528">MKVAGSAVIGADRERVWAALQDPAVLVRTIPGCERLEEIGPDTYRMTVSAGVATIKGVYDGEVALSSPLPPDSFVLKARGAGAPGTVEATVAVRLSDADGGTRVDYDAEAVVGGVIGGVGQRMLGAVAKRTAGDFFAAVEAVLLAPEGGPLSAAAPADADTTALTPTGAPSVASTGAASPPTVFHRPAATPTASPSPNALLAAFGLGALTALAGVAVGWLLGRRRPH</sequence>
<evidence type="ECO:0000313" key="3">
    <source>
        <dbReference type="EMBL" id="MBA2894616.1"/>
    </source>
</evidence>
<feature type="transmembrane region" description="Helical" evidence="2">
    <location>
        <begin position="199"/>
        <end position="221"/>
    </location>
</feature>
<evidence type="ECO:0000313" key="4">
    <source>
        <dbReference type="Proteomes" id="UP000530928"/>
    </source>
</evidence>
<dbReference type="Gene3D" id="3.30.530.20">
    <property type="match status" value="1"/>
</dbReference>
<evidence type="ECO:0008006" key="5">
    <source>
        <dbReference type="Google" id="ProtNLM"/>
    </source>
</evidence>
<dbReference type="SUPFAM" id="SSF55961">
    <property type="entry name" value="Bet v1-like"/>
    <property type="match status" value="1"/>
</dbReference>